<evidence type="ECO:0000313" key="4">
    <source>
        <dbReference type="EMBL" id="CUU04261.1"/>
    </source>
</evidence>
<accession>A0A0P1LRQ6</accession>
<accession>A0A0P1L8B6</accession>
<dbReference type="InterPro" id="IPR026444">
    <property type="entry name" value="Secre_tail"/>
</dbReference>
<evidence type="ECO:0000313" key="6">
    <source>
        <dbReference type="Proteomes" id="UP000182200"/>
    </source>
</evidence>
<accession>A0A0P1LCX7</accession>
<accession>A0A0P1M740</accession>
<reference evidence="3 6" key="2">
    <citation type="submission" date="2015-11" db="EMBL/GenBank/DDBJ databases">
        <authorList>
            <person name="Varghese N."/>
        </authorList>
    </citation>
    <scope>NUCLEOTIDE SEQUENCE [LARGE SCALE GENOMIC DNA]</scope>
    <source>
        <strain evidence="3 6">JGI-8</strain>
    </source>
</reference>
<dbReference type="InterPro" id="IPR052177">
    <property type="entry name" value="Divisome_Glycosyl_Hydrolase"/>
</dbReference>
<dbReference type="SUPFAM" id="SSF51445">
    <property type="entry name" value="(Trans)glycosidases"/>
    <property type="match status" value="1"/>
</dbReference>
<dbReference type="SUPFAM" id="SSF49265">
    <property type="entry name" value="Fibronectin type III"/>
    <property type="match status" value="1"/>
</dbReference>
<dbReference type="Gene3D" id="2.60.40.10">
    <property type="entry name" value="Immunoglobulins"/>
    <property type="match status" value="1"/>
</dbReference>
<dbReference type="InterPro" id="IPR036116">
    <property type="entry name" value="FN3_sf"/>
</dbReference>
<protein>
    <submittedName>
        <fullName evidence="4">Por secretion system C-terminal sorting domain-containing protein</fullName>
    </submittedName>
</protein>
<dbReference type="Gene3D" id="3.20.20.80">
    <property type="entry name" value="Glycosidases"/>
    <property type="match status" value="1"/>
</dbReference>
<dbReference type="InterPro" id="IPR013783">
    <property type="entry name" value="Ig-like_fold"/>
</dbReference>
<evidence type="ECO:0000313" key="5">
    <source>
        <dbReference type="Proteomes" id="UP000182011"/>
    </source>
</evidence>
<evidence type="ECO:0000313" key="3">
    <source>
        <dbReference type="EMBL" id="CUS90359.1"/>
    </source>
</evidence>
<proteinExistence type="predicted"/>
<dbReference type="Pfam" id="PF13860">
    <property type="entry name" value="FlgD_ig"/>
    <property type="match status" value="1"/>
</dbReference>
<dbReference type="PROSITE" id="PS50853">
    <property type="entry name" value="FN3"/>
    <property type="match status" value="1"/>
</dbReference>
<dbReference type="Gene3D" id="2.60.40.4070">
    <property type="match status" value="1"/>
</dbReference>
<dbReference type="InterPro" id="IPR003790">
    <property type="entry name" value="GHL10"/>
</dbReference>
<accession>A0A0P1MTX0</accession>
<dbReference type="OrthoDB" id="9773203at2"/>
<name>A0A0P1LRQ6_9BACT</name>
<dbReference type="EMBL" id="CZVI01000020">
    <property type="protein sequence ID" value="CUS90359.1"/>
    <property type="molecule type" value="Genomic_DNA"/>
</dbReference>
<keyword evidence="6" id="KW-1185">Reference proteome</keyword>
<evidence type="ECO:0000259" key="2">
    <source>
        <dbReference type="PROSITE" id="PS50853"/>
    </source>
</evidence>
<dbReference type="InterPro" id="IPR017853">
    <property type="entry name" value="GH"/>
</dbReference>
<keyword evidence="1" id="KW-0732">Signal</keyword>
<dbReference type="RefSeq" id="WP_075426066.1">
    <property type="nucleotide sequence ID" value="NZ_CZVI01000020.1"/>
</dbReference>
<sequence>MRKLYSFILSILLISNLFSQVYPKRETRAVWLTTVYGLDWPTAKATSSSGIQQQKNELIQILDNLKSANFNTVIMQVRARGDLIYPSQYEPWATSLTGTLGRNPGYDPLKFAIEETHKRGMEFHAWWNVVKVKDDSTLPPNTNPPHIVLRHPEYVKYYKPNNEWWIDMGKPEARNYLINVVMELVRNYDIDGIHFDFIRYPNPDFPDSDTYALYANEYPDINEWRRENINKFVRAVYDSIKRVKPWVKVGSAPIGIYRNICDSSGVYIYSRNCGSCPSGTTPVATGWQAYCSIYQDSRRWLMEGKHDYHSPQIYWNIADNPKFNVLARDWRNNSYGRHIYAGSAAYRMDSNSGNWEVSEILSQIDTTRAVGAEGNTFFRYKSLLLKGLIDSLKSSRYKYFAFIPTMPWIDAVPPNSPFNLITRKTSDRVFELIWSNPGLASDGDSVKYYAIYKSETSPVDVGDIKNLVAVVEGSRVSYSVQIEDPSKRYYFVVTAFDKLHNESLPSNEVSTIPVFVAEFGEGMPNKFELYQNYPNPFNSETIIEFDLPFDSWVSLKIYNVLGQEVKTLVDELKRAGKHKVVWDGRNEEGSPVTSGIYFCKMVAGTFAKSIKVVLVK</sequence>
<gene>
    <name evidence="4" type="ORF">JGI4_00970</name>
    <name evidence="3" type="ORF">JGI8_01420</name>
</gene>
<dbReference type="EMBL" id="FAOP01000004">
    <property type="protein sequence ID" value="CUU04261.1"/>
    <property type="molecule type" value="Genomic_DNA"/>
</dbReference>
<dbReference type="NCBIfam" id="TIGR04183">
    <property type="entry name" value="Por_Secre_tail"/>
    <property type="match status" value="1"/>
</dbReference>
<dbReference type="Proteomes" id="UP000182011">
    <property type="component" value="Unassembled WGS sequence"/>
</dbReference>
<dbReference type="InterPro" id="IPR025965">
    <property type="entry name" value="FlgD/Vpr_Ig-like"/>
</dbReference>
<dbReference type="STRING" id="1633631.GCA_001442925_00969"/>
<evidence type="ECO:0000256" key="1">
    <source>
        <dbReference type="ARBA" id="ARBA00022729"/>
    </source>
</evidence>
<dbReference type="InterPro" id="IPR003961">
    <property type="entry name" value="FN3_dom"/>
</dbReference>
<organism evidence="4 5">
    <name type="scientific">Candidatus Kryptonium thompsonii</name>
    <dbReference type="NCBI Taxonomy" id="1633631"/>
    <lineage>
        <taxon>Bacteria</taxon>
        <taxon>Pseudomonadati</taxon>
        <taxon>Candidatus Kryptoniota</taxon>
        <taxon>Candidatus Kryptonium</taxon>
    </lineage>
</organism>
<reference evidence="4 5" key="1">
    <citation type="submission" date="2015-11" db="EMBL/GenBank/DDBJ databases">
        <authorList>
            <person name="Zhang Y."/>
            <person name="Guo Z."/>
        </authorList>
    </citation>
    <scope>NUCLEOTIDE SEQUENCE [LARGE SCALE GENOMIC DNA]</scope>
    <source>
        <strain evidence="4">JGI-4</strain>
    </source>
</reference>
<dbReference type="AlphaFoldDB" id="A0A0P1LRQ6"/>
<dbReference type="Proteomes" id="UP000182200">
    <property type="component" value="Unassembled WGS sequence"/>
</dbReference>
<dbReference type="PANTHER" id="PTHR43405">
    <property type="entry name" value="GLYCOSYL HYDROLASE DIGH"/>
    <property type="match status" value="1"/>
</dbReference>
<accession>A0A0S4MZP0</accession>
<dbReference type="Pfam" id="PF02638">
    <property type="entry name" value="GHL10"/>
    <property type="match status" value="1"/>
</dbReference>
<dbReference type="PANTHER" id="PTHR43405:SF1">
    <property type="entry name" value="GLYCOSYL HYDROLASE DIGH"/>
    <property type="match status" value="1"/>
</dbReference>
<feature type="domain" description="Fibronectin type-III" evidence="2">
    <location>
        <begin position="416"/>
        <end position="519"/>
    </location>
</feature>